<reference evidence="1 2" key="1">
    <citation type="journal article" date="2019" name="Commun. Biol.">
        <title>The bagworm genome reveals a unique fibroin gene that provides high tensile strength.</title>
        <authorList>
            <person name="Kono N."/>
            <person name="Nakamura H."/>
            <person name="Ohtoshi R."/>
            <person name="Tomita M."/>
            <person name="Numata K."/>
            <person name="Arakawa K."/>
        </authorList>
    </citation>
    <scope>NUCLEOTIDE SEQUENCE [LARGE SCALE GENOMIC DNA]</scope>
</reference>
<organism evidence="1 2">
    <name type="scientific">Eumeta variegata</name>
    <name type="common">Bagworm moth</name>
    <name type="synonym">Eumeta japonica</name>
    <dbReference type="NCBI Taxonomy" id="151549"/>
    <lineage>
        <taxon>Eukaryota</taxon>
        <taxon>Metazoa</taxon>
        <taxon>Ecdysozoa</taxon>
        <taxon>Arthropoda</taxon>
        <taxon>Hexapoda</taxon>
        <taxon>Insecta</taxon>
        <taxon>Pterygota</taxon>
        <taxon>Neoptera</taxon>
        <taxon>Endopterygota</taxon>
        <taxon>Lepidoptera</taxon>
        <taxon>Glossata</taxon>
        <taxon>Ditrysia</taxon>
        <taxon>Tineoidea</taxon>
        <taxon>Psychidae</taxon>
        <taxon>Oiketicinae</taxon>
        <taxon>Eumeta</taxon>
    </lineage>
</organism>
<evidence type="ECO:0000313" key="1">
    <source>
        <dbReference type="EMBL" id="GBP86340.1"/>
    </source>
</evidence>
<dbReference type="EMBL" id="BGZK01001788">
    <property type="protein sequence ID" value="GBP86340.1"/>
    <property type="molecule type" value="Genomic_DNA"/>
</dbReference>
<accession>A0A4C1ZEW7</accession>
<sequence length="80" mass="8503">MGAPAQPAKGIVTSTCDRMPPAFLNTIQRTKLCCCEFASAGAVGSERNLTLRTYQCKFTLIAAVLNESLGGRAAHTRLTT</sequence>
<dbReference type="AlphaFoldDB" id="A0A4C1ZEW7"/>
<evidence type="ECO:0000313" key="2">
    <source>
        <dbReference type="Proteomes" id="UP000299102"/>
    </source>
</evidence>
<gene>
    <name evidence="1" type="ORF">EVAR_62943_1</name>
</gene>
<keyword evidence="2" id="KW-1185">Reference proteome</keyword>
<protein>
    <submittedName>
        <fullName evidence="1">Uncharacterized protein</fullName>
    </submittedName>
</protein>
<proteinExistence type="predicted"/>
<dbReference type="Proteomes" id="UP000299102">
    <property type="component" value="Unassembled WGS sequence"/>
</dbReference>
<comment type="caution">
    <text evidence="1">The sequence shown here is derived from an EMBL/GenBank/DDBJ whole genome shotgun (WGS) entry which is preliminary data.</text>
</comment>
<name>A0A4C1ZEW7_EUMVA</name>